<comment type="caution">
    <text evidence="1">The sequence shown here is derived from an EMBL/GenBank/DDBJ whole genome shotgun (WGS) entry which is preliminary data.</text>
</comment>
<proteinExistence type="predicted"/>
<dbReference type="AlphaFoldDB" id="A0A0V0SVR1"/>
<protein>
    <submittedName>
        <fullName evidence="1">Uncharacterized protein</fullName>
    </submittedName>
</protein>
<keyword evidence="2" id="KW-1185">Reference proteome</keyword>
<name>A0A0V0SVR1_9BILA</name>
<organism evidence="1 2">
    <name type="scientific">Trichinella murrelli</name>
    <dbReference type="NCBI Taxonomy" id="144512"/>
    <lineage>
        <taxon>Eukaryota</taxon>
        <taxon>Metazoa</taxon>
        <taxon>Ecdysozoa</taxon>
        <taxon>Nematoda</taxon>
        <taxon>Enoplea</taxon>
        <taxon>Dorylaimia</taxon>
        <taxon>Trichinellida</taxon>
        <taxon>Trichinellidae</taxon>
        <taxon>Trichinella</taxon>
    </lineage>
</organism>
<evidence type="ECO:0000313" key="2">
    <source>
        <dbReference type="Proteomes" id="UP000055048"/>
    </source>
</evidence>
<gene>
    <name evidence="1" type="ORF">T05_988</name>
</gene>
<evidence type="ECO:0000313" key="1">
    <source>
        <dbReference type="EMBL" id="KRX30792.1"/>
    </source>
</evidence>
<accession>A0A0V0SVR1</accession>
<sequence length="55" mass="6371">MDKCMEIFFEIPCSRITTFKCNLKCNIKQISYIIDAAFDAKLFTNALLGFVQMLK</sequence>
<dbReference type="Proteomes" id="UP000055048">
    <property type="component" value="Unassembled WGS sequence"/>
</dbReference>
<dbReference type="EMBL" id="JYDJ01002201">
    <property type="protein sequence ID" value="KRX30792.1"/>
    <property type="molecule type" value="Genomic_DNA"/>
</dbReference>
<reference evidence="1 2" key="1">
    <citation type="submission" date="2015-01" db="EMBL/GenBank/DDBJ databases">
        <title>Evolution of Trichinella species and genotypes.</title>
        <authorList>
            <person name="Korhonen P.K."/>
            <person name="Edoardo P."/>
            <person name="Giuseppe L.R."/>
            <person name="Gasser R.B."/>
        </authorList>
    </citation>
    <scope>NUCLEOTIDE SEQUENCE [LARGE SCALE GENOMIC DNA]</scope>
    <source>
        <strain evidence="1">ISS417</strain>
    </source>
</reference>